<feature type="transmembrane region" description="Helical" evidence="1">
    <location>
        <begin position="7"/>
        <end position="25"/>
    </location>
</feature>
<protein>
    <submittedName>
        <fullName evidence="2">Uncharacterized protein</fullName>
    </submittedName>
</protein>
<keyword evidence="1" id="KW-0472">Membrane</keyword>
<dbReference type="EMBL" id="FOIR01000001">
    <property type="protein sequence ID" value="SEV85434.1"/>
    <property type="molecule type" value="Genomic_DNA"/>
</dbReference>
<feature type="transmembrane region" description="Helical" evidence="1">
    <location>
        <begin position="37"/>
        <end position="63"/>
    </location>
</feature>
<name>A0A1I0MBT8_9BACT</name>
<gene>
    <name evidence="2" type="ORF">SAMN05216290_0232</name>
</gene>
<keyword evidence="1" id="KW-0812">Transmembrane</keyword>
<reference evidence="3" key="1">
    <citation type="submission" date="2016-10" db="EMBL/GenBank/DDBJ databases">
        <authorList>
            <person name="Varghese N."/>
            <person name="Submissions S."/>
        </authorList>
    </citation>
    <scope>NUCLEOTIDE SEQUENCE [LARGE SCALE GENOMIC DNA]</scope>
    <source>
        <strain evidence="3">CGMCC 1.12402</strain>
    </source>
</reference>
<evidence type="ECO:0000313" key="3">
    <source>
        <dbReference type="Proteomes" id="UP000199437"/>
    </source>
</evidence>
<keyword evidence="1" id="KW-1133">Transmembrane helix</keyword>
<proteinExistence type="predicted"/>
<keyword evidence="3" id="KW-1185">Reference proteome</keyword>
<dbReference type="RefSeq" id="WP_090256560.1">
    <property type="nucleotide sequence ID" value="NZ_FOIR01000001.1"/>
</dbReference>
<evidence type="ECO:0000256" key="1">
    <source>
        <dbReference type="SAM" id="Phobius"/>
    </source>
</evidence>
<dbReference type="Proteomes" id="UP000199437">
    <property type="component" value="Unassembled WGS sequence"/>
</dbReference>
<dbReference type="GeneID" id="99984996"/>
<dbReference type="OrthoDB" id="1139344at2"/>
<dbReference type="AlphaFoldDB" id="A0A1I0MBT8"/>
<accession>A0A1I0MBT8</accession>
<sequence>MGQYLHYIGYVAVFIAGLAISWFIVGKWIDKKGKVRLIWALAITPILSLCLYLIMGIIIIFAVSYYPKKKFNQTGWKENIEERYIYASDIVNSKLLLGKTKEEVITILGNEYSTWNKNYASYEIGHIPGMFNIDPSFLHIELNAGIVTNVSVH</sequence>
<organism evidence="2 3">
    <name type="scientific">Roseivirga pacifica</name>
    <dbReference type="NCBI Taxonomy" id="1267423"/>
    <lineage>
        <taxon>Bacteria</taxon>
        <taxon>Pseudomonadati</taxon>
        <taxon>Bacteroidota</taxon>
        <taxon>Cytophagia</taxon>
        <taxon>Cytophagales</taxon>
        <taxon>Roseivirgaceae</taxon>
        <taxon>Roseivirga</taxon>
    </lineage>
</organism>
<dbReference type="STRING" id="1267423.SAMN05216290_0232"/>
<evidence type="ECO:0000313" key="2">
    <source>
        <dbReference type="EMBL" id="SEV85434.1"/>
    </source>
</evidence>